<sequence>MTNLVQSLEQCWYISPPWGQRIPPLLVSFLERVYYVKSVKAFGYCCGVEWSPQGWKYEINTCNDNITVWGSELIGTGNLRSPLALAQPSLPQEKPVFRLGELVEFRFHGDGPPIRIVQGIQLINDCWFYSIEWISPTISEKGDEVFTSRDSITRVSDYDLERVRL</sequence>
<dbReference type="RefSeq" id="WP_190947537.1">
    <property type="nucleotide sequence ID" value="NZ_JACJSI010000588.1"/>
</dbReference>
<accession>A0ABR8E8I9</accession>
<reference evidence="1 2" key="1">
    <citation type="journal article" date="2020" name="ISME J.">
        <title>Comparative genomics reveals insights into cyanobacterial evolution and habitat adaptation.</title>
        <authorList>
            <person name="Chen M.Y."/>
            <person name="Teng W.K."/>
            <person name="Zhao L."/>
            <person name="Hu C.X."/>
            <person name="Zhou Y.K."/>
            <person name="Han B.P."/>
            <person name="Song L.R."/>
            <person name="Shu W.S."/>
        </authorList>
    </citation>
    <scope>NUCLEOTIDE SEQUENCE [LARGE SCALE GENOMIC DNA]</scope>
    <source>
        <strain evidence="1 2">FACHB-838</strain>
    </source>
</reference>
<evidence type="ECO:0000313" key="1">
    <source>
        <dbReference type="EMBL" id="MBD2536894.1"/>
    </source>
</evidence>
<protein>
    <submittedName>
        <fullName evidence="1">DUF1392 family protein</fullName>
    </submittedName>
</protein>
<proteinExistence type="predicted"/>
<evidence type="ECO:0000313" key="2">
    <source>
        <dbReference type="Proteomes" id="UP000623440"/>
    </source>
</evidence>
<dbReference type="Proteomes" id="UP000623440">
    <property type="component" value="Unassembled WGS sequence"/>
</dbReference>
<gene>
    <name evidence="1" type="ORF">H6G97_49840</name>
</gene>
<keyword evidence="2" id="KW-1185">Reference proteome</keyword>
<dbReference type="Pfam" id="PF07154">
    <property type="entry name" value="DUF1392"/>
    <property type="match status" value="1"/>
</dbReference>
<dbReference type="EMBL" id="JACJSI010000588">
    <property type="protein sequence ID" value="MBD2536894.1"/>
    <property type="molecule type" value="Genomic_DNA"/>
</dbReference>
<dbReference type="InterPro" id="IPR009824">
    <property type="entry name" value="DUF1392"/>
</dbReference>
<organism evidence="1 2">
    <name type="scientific">Nostoc flagelliforme FACHB-838</name>
    <dbReference type="NCBI Taxonomy" id="2692904"/>
    <lineage>
        <taxon>Bacteria</taxon>
        <taxon>Bacillati</taxon>
        <taxon>Cyanobacteriota</taxon>
        <taxon>Cyanophyceae</taxon>
        <taxon>Nostocales</taxon>
        <taxon>Nostocaceae</taxon>
        <taxon>Nostoc</taxon>
    </lineage>
</organism>
<comment type="caution">
    <text evidence="1">The sequence shown here is derived from an EMBL/GenBank/DDBJ whole genome shotgun (WGS) entry which is preliminary data.</text>
</comment>
<name>A0ABR8E8I9_9NOSO</name>